<keyword evidence="1" id="KW-0472">Membrane</keyword>
<evidence type="ECO:0000256" key="2">
    <source>
        <dbReference type="SAM" id="SignalP"/>
    </source>
</evidence>
<keyword evidence="4" id="KW-1185">Reference proteome</keyword>
<feature type="chain" id="PRO_5015469130" description="Secreted protein" evidence="2">
    <location>
        <begin position="26"/>
        <end position="86"/>
    </location>
</feature>
<name>A0A2T6ZK47_TUBBO</name>
<organism evidence="3 4">
    <name type="scientific">Tuber borchii</name>
    <name type="common">White truffle</name>
    <dbReference type="NCBI Taxonomy" id="42251"/>
    <lineage>
        <taxon>Eukaryota</taxon>
        <taxon>Fungi</taxon>
        <taxon>Dikarya</taxon>
        <taxon>Ascomycota</taxon>
        <taxon>Pezizomycotina</taxon>
        <taxon>Pezizomycetes</taxon>
        <taxon>Pezizales</taxon>
        <taxon>Tuberaceae</taxon>
        <taxon>Tuber</taxon>
    </lineage>
</organism>
<comment type="caution">
    <text evidence="3">The sequence shown here is derived from an EMBL/GenBank/DDBJ whole genome shotgun (WGS) entry which is preliminary data.</text>
</comment>
<evidence type="ECO:0000313" key="4">
    <source>
        <dbReference type="Proteomes" id="UP000244722"/>
    </source>
</evidence>
<reference evidence="3 4" key="1">
    <citation type="submission" date="2017-04" db="EMBL/GenBank/DDBJ databases">
        <title>Draft genome sequence of Tuber borchii Vittad., a whitish edible truffle.</title>
        <authorList>
            <consortium name="DOE Joint Genome Institute"/>
            <person name="Murat C."/>
            <person name="Kuo A."/>
            <person name="Barry K.W."/>
            <person name="Clum A."/>
            <person name="Dockter R.B."/>
            <person name="Fauchery L."/>
            <person name="Iotti M."/>
            <person name="Kohler A."/>
            <person name="Labutti K."/>
            <person name="Lindquist E.A."/>
            <person name="Lipzen A."/>
            <person name="Ohm R.A."/>
            <person name="Wang M."/>
            <person name="Grigoriev I.V."/>
            <person name="Zambonelli A."/>
            <person name="Martin F.M."/>
        </authorList>
    </citation>
    <scope>NUCLEOTIDE SEQUENCE [LARGE SCALE GENOMIC DNA]</scope>
    <source>
        <strain evidence="3 4">Tbo3840</strain>
    </source>
</reference>
<sequence length="86" mass="9687">MGLAGRFRYMRALGCWWVVVMKAMSTGVERAGGMIVAVWHIKVGSSIEEDVCIRNLPKHTDLILFLFLFLFLRSTNAVLINAVQCN</sequence>
<feature type="signal peptide" evidence="2">
    <location>
        <begin position="1"/>
        <end position="25"/>
    </location>
</feature>
<evidence type="ECO:0000313" key="3">
    <source>
        <dbReference type="EMBL" id="PUU75784.1"/>
    </source>
</evidence>
<keyword evidence="2" id="KW-0732">Signal</keyword>
<dbReference type="AlphaFoldDB" id="A0A2T6ZK47"/>
<gene>
    <name evidence="3" type="ORF">B9Z19DRAFT_312257</name>
</gene>
<feature type="transmembrane region" description="Helical" evidence="1">
    <location>
        <begin position="62"/>
        <end position="83"/>
    </location>
</feature>
<protein>
    <recommendedName>
        <fullName evidence="5">Secreted protein</fullName>
    </recommendedName>
</protein>
<keyword evidence="1" id="KW-0812">Transmembrane</keyword>
<proteinExistence type="predicted"/>
<evidence type="ECO:0000256" key="1">
    <source>
        <dbReference type="SAM" id="Phobius"/>
    </source>
</evidence>
<evidence type="ECO:0008006" key="5">
    <source>
        <dbReference type="Google" id="ProtNLM"/>
    </source>
</evidence>
<keyword evidence="1" id="KW-1133">Transmembrane helix</keyword>
<accession>A0A2T6ZK47</accession>
<dbReference type="EMBL" id="NESQ01000215">
    <property type="protein sequence ID" value="PUU75784.1"/>
    <property type="molecule type" value="Genomic_DNA"/>
</dbReference>
<dbReference type="Proteomes" id="UP000244722">
    <property type="component" value="Unassembled WGS sequence"/>
</dbReference>